<feature type="domain" description="Glycosyltransferase subfamily 4-like N-terminal" evidence="2">
    <location>
        <begin position="18"/>
        <end position="194"/>
    </location>
</feature>
<comment type="caution">
    <text evidence="3">The sequence shown here is derived from an EMBL/GenBank/DDBJ whole genome shotgun (WGS) entry which is preliminary data.</text>
</comment>
<gene>
    <name evidence="3" type="ORF">FHW37_109137</name>
</gene>
<keyword evidence="4" id="KW-1185">Reference proteome</keyword>
<dbReference type="InterPro" id="IPR001296">
    <property type="entry name" value="Glyco_trans_1"/>
</dbReference>
<evidence type="ECO:0000259" key="2">
    <source>
        <dbReference type="Pfam" id="PF13579"/>
    </source>
</evidence>
<dbReference type="PANTHER" id="PTHR12526">
    <property type="entry name" value="GLYCOSYLTRANSFERASE"/>
    <property type="match status" value="1"/>
</dbReference>
<keyword evidence="3" id="KW-0808">Transferase</keyword>
<dbReference type="CDD" id="cd03794">
    <property type="entry name" value="GT4_WbuB-like"/>
    <property type="match status" value="1"/>
</dbReference>
<evidence type="ECO:0000259" key="1">
    <source>
        <dbReference type="Pfam" id="PF00534"/>
    </source>
</evidence>
<reference evidence="3 4" key="1">
    <citation type="submission" date="2019-06" db="EMBL/GenBank/DDBJ databases">
        <title>Sorghum-associated microbial communities from plants grown in Nebraska, USA.</title>
        <authorList>
            <person name="Schachtman D."/>
        </authorList>
    </citation>
    <scope>NUCLEOTIDE SEQUENCE [LARGE SCALE GENOMIC DNA]</scope>
    <source>
        <strain evidence="3 4">1225</strain>
    </source>
</reference>
<dbReference type="RefSeq" id="WP_186458408.1">
    <property type="nucleotide sequence ID" value="NZ_VIWP01000009.1"/>
</dbReference>
<evidence type="ECO:0000313" key="4">
    <source>
        <dbReference type="Proteomes" id="UP000320653"/>
    </source>
</evidence>
<dbReference type="GO" id="GO:0016757">
    <property type="term" value="F:glycosyltransferase activity"/>
    <property type="evidence" value="ECO:0007669"/>
    <property type="project" value="InterPro"/>
</dbReference>
<feature type="domain" description="Glycosyl transferase family 1" evidence="1">
    <location>
        <begin position="213"/>
        <end position="380"/>
    </location>
</feature>
<organism evidence="3 4">
    <name type="scientific">Neorhizobium alkalisoli</name>
    <dbReference type="NCBI Taxonomy" id="528178"/>
    <lineage>
        <taxon>Bacteria</taxon>
        <taxon>Pseudomonadati</taxon>
        <taxon>Pseudomonadota</taxon>
        <taxon>Alphaproteobacteria</taxon>
        <taxon>Hyphomicrobiales</taxon>
        <taxon>Rhizobiaceae</taxon>
        <taxon>Rhizobium/Agrobacterium group</taxon>
        <taxon>Neorhizobium</taxon>
    </lineage>
</organism>
<proteinExistence type="predicted"/>
<protein>
    <submittedName>
        <fullName evidence="3">Glycosyltransferase involved in cell wall biosynthesis</fullName>
    </submittedName>
</protein>
<dbReference type="SUPFAM" id="SSF53756">
    <property type="entry name" value="UDP-Glycosyltransferase/glycogen phosphorylase"/>
    <property type="match status" value="1"/>
</dbReference>
<dbReference type="Pfam" id="PF00534">
    <property type="entry name" value="Glycos_transf_1"/>
    <property type="match status" value="1"/>
</dbReference>
<dbReference type="InterPro" id="IPR028098">
    <property type="entry name" value="Glyco_trans_4-like_N"/>
</dbReference>
<name>A0A561QCH6_9HYPH</name>
<dbReference type="EMBL" id="VIWP01000009">
    <property type="protein sequence ID" value="TWF48074.1"/>
    <property type="molecule type" value="Genomic_DNA"/>
</dbReference>
<evidence type="ECO:0000313" key="3">
    <source>
        <dbReference type="EMBL" id="TWF48074.1"/>
    </source>
</evidence>
<dbReference type="Gene3D" id="3.40.50.2000">
    <property type="entry name" value="Glycogen Phosphorylase B"/>
    <property type="match status" value="2"/>
</dbReference>
<dbReference type="Pfam" id="PF13579">
    <property type="entry name" value="Glyco_trans_4_4"/>
    <property type="match status" value="1"/>
</dbReference>
<sequence length="418" mass="46391">MKIVLVNRYFFPDQSATSRVISSIAFSLAQRGFQVVAVASREIHNQPGSYLSADETINGVQVKRLASARHGRRGLVRRSADYVLFHVLAFLWLLRNVSAADIAVVCTDPPLLSVTSSIAIRLRKAVMVNWIMDLFPETAIELGFFKRWPWMGQWVARLRDRSLGSPGITVCPTGRMAEYLRHQGVPRNRLAVMHHCSDAEEIYPVSADINSLRARWGLRDTFVIGYSGNFGRAHEFSTIIGAAERLKHRSDIRFLLIGGGHQHAAVMESARSRDLDNVIFKPLQPVSDLAESLCVADVHLISLRPELEHCIIPSKFYGILAAGRPSIFIGDPDGEVPRALAAHACGQSIMIGADGALATLIEELRDNPHTCTRMGEAARRLMVAEYSRDQAADAWCALIWRLQNAHQLKTSIAQEISP</sequence>
<accession>A0A561QCH6</accession>
<dbReference type="AlphaFoldDB" id="A0A561QCH6"/>
<dbReference type="Proteomes" id="UP000320653">
    <property type="component" value="Unassembled WGS sequence"/>
</dbReference>